<dbReference type="PROSITE" id="PS50943">
    <property type="entry name" value="HTH_CROC1"/>
    <property type="match status" value="1"/>
</dbReference>
<dbReference type="InterPro" id="IPR010982">
    <property type="entry name" value="Lambda_DNA-bd_dom_sf"/>
</dbReference>
<accession>A0A076G7B4</accession>
<dbReference type="KEGG" id="vg:23680215"/>
<evidence type="ECO:0000313" key="2">
    <source>
        <dbReference type="EMBL" id="AII28192.1"/>
    </source>
</evidence>
<proteinExistence type="predicted"/>
<organism evidence="2 3">
    <name type="scientific">Mycobacterium phage Sparky</name>
    <dbReference type="NCBI Taxonomy" id="1527493"/>
    <lineage>
        <taxon>Viruses</taxon>
        <taxon>Duplodnaviria</taxon>
        <taxon>Heunggongvirae</taxon>
        <taxon>Uroviricota</taxon>
        <taxon>Caudoviricetes</taxon>
        <taxon>Sparkyvirus</taxon>
        <taxon>Sparkyvirus sparky</taxon>
    </lineage>
</organism>
<dbReference type="Gene3D" id="1.10.260.40">
    <property type="entry name" value="lambda repressor-like DNA-binding domains"/>
    <property type="match status" value="1"/>
</dbReference>
<gene>
    <name evidence="2" type="primary">48</name>
    <name evidence="2" type="ORF">PBI_SPARKY_48</name>
</gene>
<dbReference type="GO" id="GO:0003677">
    <property type="term" value="F:DNA binding"/>
    <property type="evidence" value="ECO:0007669"/>
    <property type="project" value="InterPro"/>
</dbReference>
<evidence type="ECO:0000259" key="1">
    <source>
        <dbReference type="PROSITE" id="PS50943"/>
    </source>
</evidence>
<reference evidence="2 3" key="1">
    <citation type="submission" date="2014-07" db="EMBL/GenBank/DDBJ databases">
        <authorList>
            <person name="Simmons-Yager K."/>
            <person name="Taylor B.J."/>
            <person name="Thorniley A.J."/>
            <person name="Dasenko M.A."/>
            <person name="Denver D.R."/>
            <person name="Garcia-Ruiz H."/>
            <person name="Hoyer J.S."/>
            <person name="Jogdeo S."/>
            <person name="Sullivan C.M."/>
            <person name="Peterson M.R."/>
            <person name="Rowley E.R."/>
            <person name="Schnitzler C.E."/>
            <person name="Vining K.J."/>
            <person name="Almabruk K.H."/>
            <person name="Banawas S."/>
            <person name="Beatty C."/>
            <person name="Bullock C.J."/>
            <person name="Cappellazzi J.E."/>
            <person name="Chagani S.E."/>
            <person name="Chatterjee P."/>
            <person name="Cram E.D."/>
            <person name="Elorriaga M.E.S.T.E.F.A."/>
            <person name="Esser M."/>
            <person name="Fellows E.J."/>
            <person name="Garcia G.R."/>
            <person name="Gullaba J.M."/>
            <person name="Kinsley M.A."/>
            <person name="Luo F."/>
            <person name="Mcginnis M."/>
            <person name="Paquette C.E."/>
            <person name="Reddekopp R.L."/>
            <person name="Rosen K.L."/>
            <person name="Sahlfeld L.M."/>
            <person name="Vondras A.M."/>
            <person name="Wang J.X."/>
            <person name="Weiss E.S."/>
            <person name="Wernick R."/>
            <person name="Abuelizz H.A."/>
            <person name="Amaro Y."/>
            <person name="Archer C.L."/>
            <person name="Basu A."/>
            <person name="Bellinger M.R."/>
            <person name="Johnson S.F."/>
            <person name="Kitchen S.A."/>
            <person name="Li M."/>
            <person name="Morey-Castro K.E."/>
            <person name="Lavalleur H.J."/>
            <person name="Rangel L.J."/>
            <person name="Ree J.F."/>
            <person name="Shay S.D."/>
            <person name="Sheng Y."/>
            <person name="Smyth J.C."/>
            <person name="Stamm E.A."/>
            <person name="Taylor C.R."/>
            <person name="Vining O.B."/>
            <person name="Wanzeck K.M."/>
            <person name="Watson G."/>
            <person name="Bruck A.J."/>
            <person name="Anders K.R."/>
            <person name="Braun M.A."/>
            <person name="Delesalle V.A."/>
            <person name="Hughes L.E."/>
            <person name="Ware V.C."/>
            <person name="Bradley K.W."/>
            <person name="Barker L.P."/>
            <person name="Asai D.J."/>
            <person name="Bowman C.A."/>
            <person name="Russell D.A."/>
            <person name="Pope W.H."/>
            <person name="Jacobs-Sera D."/>
            <person name="Hendrix R.W."/>
            <person name="Hatfull G.F."/>
        </authorList>
    </citation>
    <scope>NUCLEOTIDE SEQUENCE [LARGE SCALE GENOMIC DNA]</scope>
</reference>
<protein>
    <submittedName>
        <fullName evidence="2">CRO protein</fullName>
    </submittedName>
</protein>
<dbReference type="Pfam" id="PF13443">
    <property type="entry name" value="HTH_26"/>
    <property type="match status" value="1"/>
</dbReference>
<feature type="domain" description="HTH cro/C1-type" evidence="1">
    <location>
        <begin position="35"/>
        <end position="77"/>
    </location>
</feature>
<evidence type="ECO:0000313" key="3">
    <source>
        <dbReference type="Proteomes" id="UP000028659"/>
    </source>
</evidence>
<name>A0A076G7B4_9CAUD</name>
<dbReference type="GeneID" id="23680215"/>
<dbReference type="SUPFAM" id="SSF47413">
    <property type="entry name" value="lambda repressor-like DNA-binding domains"/>
    <property type="match status" value="1"/>
</dbReference>
<sequence>MLHMDLMVVRMEQRVNQRVATQIVRRISESGSANADLAAHLGMSEATLLRRLTSRTSFTVAELAQTAEFLDCTLSDLIPTSEPAVKSA</sequence>
<dbReference type="EMBL" id="KM083128">
    <property type="protein sequence ID" value="AII28192.1"/>
    <property type="molecule type" value="Genomic_DNA"/>
</dbReference>
<keyword evidence="3" id="KW-1185">Reference proteome</keyword>
<dbReference type="InterPro" id="IPR001387">
    <property type="entry name" value="Cro/C1-type_HTH"/>
</dbReference>
<dbReference type="Proteomes" id="UP000028659">
    <property type="component" value="Genome"/>
</dbReference>
<dbReference type="RefSeq" id="YP_009125427.1">
    <property type="nucleotide sequence ID" value="NC_026597.1"/>
</dbReference>